<evidence type="ECO:0000256" key="5">
    <source>
        <dbReference type="ARBA" id="ARBA00023288"/>
    </source>
</evidence>
<dbReference type="InterPro" id="IPR008816">
    <property type="entry name" value="Gly_zipper_2TM_dom"/>
</dbReference>
<evidence type="ECO:0000313" key="8">
    <source>
        <dbReference type="Proteomes" id="UP000092504"/>
    </source>
</evidence>
<evidence type="ECO:0000256" key="4">
    <source>
        <dbReference type="ARBA" id="ARBA00023139"/>
    </source>
</evidence>
<comment type="caution">
    <text evidence="7">The sequence shown here is derived from an EMBL/GenBank/DDBJ whole genome shotgun (WGS) entry which is preliminary data.</text>
</comment>
<protein>
    <submittedName>
        <fullName evidence="7">Outer membrane lipoprotein pcp</fullName>
    </submittedName>
</protein>
<dbReference type="Pfam" id="PF05433">
    <property type="entry name" value="Rick_17kDa_Anti"/>
    <property type="match status" value="1"/>
</dbReference>
<evidence type="ECO:0000256" key="2">
    <source>
        <dbReference type="ARBA" id="ARBA00022729"/>
    </source>
</evidence>
<dbReference type="EMBL" id="MAJD01000001">
    <property type="protein sequence ID" value="OBX35746.1"/>
    <property type="molecule type" value="Genomic_DNA"/>
</dbReference>
<gene>
    <name evidence="7" type="primary">pcp</name>
    <name evidence="7" type="ORF">A8U91_00080</name>
</gene>
<dbReference type="PANTHER" id="PTHR35603">
    <property type="match status" value="1"/>
</dbReference>
<evidence type="ECO:0000256" key="3">
    <source>
        <dbReference type="ARBA" id="ARBA00023136"/>
    </source>
</evidence>
<organism evidence="7 8">
    <name type="scientific">Halomonas elongata</name>
    <dbReference type="NCBI Taxonomy" id="2746"/>
    <lineage>
        <taxon>Bacteria</taxon>
        <taxon>Pseudomonadati</taxon>
        <taxon>Pseudomonadota</taxon>
        <taxon>Gammaproteobacteria</taxon>
        <taxon>Oceanospirillales</taxon>
        <taxon>Halomonadaceae</taxon>
        <taxon>Halomonas</taxon>
    </lineage>
</organism>
<keyword evidence="2" id="KW-0732">Signal</keyword>
<evidence type="ECO:0000313" key="7">
    <source>
        <dbReference type="EMBL" id="OBX35746.1"/>
    </source>
</evidence>
<evidence type="ECO:0000259" key="6">
    <source>
        <dbReference type="Pfam" id="PF05433"/>
    </source>
</evidence>
<proteinExistence type="predicted"/>
<keyword evidence="5 7" id="KW-0449">Lipoprotein</keyword>
<keyword evidence="3" id="KW-0472">Membrane</keyword>
<dbReference type="InterPro" id="IPR051407">
    <property type="entry name" value="Bact_OM_lipoprot/Surf_antigen"/>
</dbReference>
<dbReference type="GO" id="GO:0009279">
    <property type="term" value="C:cell outer membrane"/>
    <property type="evidence" value="ECO:0007669"/>
    <property type="project" value="UniProtKB-SubCell"/>
</dbReference>
<name>A0A1B8P0G4_HALEL</name>
<dbReference type="Proteomes" id="UP000092504">
    <property type="component" value="Unassembled WGS sequence"/>
</dbReference>
<keyword evidence="4" id="KW-0564">Palmitate</keyword>
<comment type="subcellular location">
    <subcellularLocation>
        <location evidence="1">Cell outer membrane</location>
        <topology evidence="1">Lipid-anchor</topology>
    </subcellularLocation>
</comment>
<sequence length="177" mass="18014">MPRSDSRLSVHCHAYHFGKEVTHEASSPVLVLSTLTLAGCANTSPYSGNVYSGNQAKSAQTVTIGTITAMRPVQIQADSRAGGLLGSGGGAIIGGLLGNQIGGGSGRQLATAAGAIGGAVAGTKIEESSNLINATELEIRKNNGEQVVVVQKADQNFQVGQKVRLIGSGRNVSVAPY</sequence>
<reference evidence="7 8" key="1">
    <citation type="submission" date="2016-06" db="EMBL/GenBank/DDBJ databases">
        <title>Genome sequence of halotolerant plant growth promoting strain of Halomonas elongata HEK1 isolated from salterns of Rann of Kutch, Gujarat, India.</title>
        <authorList>
            <person name="Gaba S."/>
            <person name="Singh R.N."/>
            <person name="Abrol S."/>
            <person name="Kaushik R."/>
            <person name="Saxena A.K."/>
        </authorList>
    </citation>
    <scope>NUCLEOTIDE SEQUENCE [LARGE SCALE GENOMIC DNA]</scope>
    <source>
        <strain evidence="7 8">HEK1</strain>
    </source>
</reference>
<feature type="domain" description="Glycine zipper 2TM" evidence="6">
    <location>
        <begin position="86"/>
        <end position="126"/>
    </location>
</feature>
<dbReference type="AlphaFoldDB" id="A0A1B8P0G4"/>
<evidence type="ECO:0000256" key="1">
    <source>
        <dbReference type="ARBA" id="ARBA00004459"/>
    </source>
</evidence>
<accession>A0A1B8P0G4</accession>
<dbReference type="PATRIC" id="fig|2746.7.peg.82"/>
<dbReference type="PANTHER" id="PTHR35603:SF1">
    <property type="entry name" value="OUTER MEMBRANE LIPOPROTEIN SLYB"/>
    <property type="match status" value="1"/>
</dbReference>